<dbReference type="InterPro" id="IPR006047">
    <property type="entry name" value="GH13_cat_dom"/>
</dbReference>
<dbReference type="Gene3D" id="1.10.150.200">
    <property type="entry name" value="Maltooligosyl trehalose synthase, domain 3"/>
    <property type="match status" value="1"/>
</dbReference>
<dbReference type="GO" id="GO:0005992">
    <property type="term" value="P:trehalose biosynthetic process"/>
    <property type="evidence" value="ECO:0007669"/>
    <property type="project" value="TreeGrafter"/>
</dbReference>
<dbReference type="EMBL" id="QEIN01000060">
    <property type="protein sequence ID" value="RCV59503.1"/>
    <property type="molecule type" value="Genomic_DNA"/>
</dbReference>
<sequence length="1013" mass="108789">MSASVVVPYCAGSRSPSRLRLGPFSSSTVRRAAESGAAGVGNGAAFPFRDRRPNPRSSRGIGALARAPSWRHPRALRRPRRRAARGRPPAAAPRRGAAVPGHRPRPARPPLHPPLVHPPLAPLRRPPVGPPLRLPAERSGYGVRRTATGQRPGGGRFPGPPSGYAAPETGHRTGGRRTGRRARAVRVGGGAGRPWSAPRPSTTPRRDVEVGVPDRDHVTEPRTAARGTAPGGGRTPGAAPPPTSTYRLQLRPGFTLADAADLAGYLRRLGVGAVYTSPLLAAAAGSAHGYDVVDPTAVSAALGGDRARRALVSRLRELGMGIVVDIVPNHMSVADPAANRWWWDVLRSGPESRYACCFDIDWSRGPLRLPVLADEGDDGAAALEELTVADGCLVYGDRRYPLAPGSHAAGDDPRAVHERQHYRLVSWRRAGAELAYRRFFDITELAAVRVEDPAVFAAAHAEILRWARAGELDGLRVDHPDGLSDPGGYARRLRDAFGGWIVLEKVLAVGESLPASWPVAGTTGYDALREVCGVFVDPAGAGPLTELADSLGVRTDVAAVEEESRRLVAERVLVAEVDRIAALLPGAARESARDAVAALLAAFDVYRCYLPEGEPAWARAVRRARARRPDLAELLAGIDAAVRADPRGELARRIQQTSGMVVAKGTEDTAFYRCTRFAALNEVGGAPDRFGVPVAEFHARAAEREACLPAAMTTLSTHDTKRSEDVRARLAALAEVPGAFAAAVRRWTARLGLPEPALNLLAWQTLVGAWPISAARLRDYLEKAAREAKLRTSWVDPDPEFEAEVRAWPEQVLSDRELSEEVAAFVARIRRPGWSNSLGQKLVQLTAPGVPDVYQGSELWDFSLVDPDNRRPVDYAHREMLLERLEAGWLPPLDATGAVKLHVVRQALRLRRERPLIGYRPLAPVGAAAGHLLAFARGDGRELDTVAVATRLPIGLAAAGGWRGTLLPLPSGPGGWTDLLTGRALAPDRPDGFTAARAADLLDRYPVALLVRR</sequence>
<dbReference type="AlphaFoldDB" id="A0A368T6Y9"/>
<reference evidence="3 4" key="1">
    <citation type="submission" date="2018-04" db="EMBL/GenBank/DDBJ databases">
        <title>Novel actinobacteria from marine sediment.</title>
        <authorList>
            <person name="Ng Z.Y."/>
            <person name="Tan G.Y.A."/>
        </authorList>
    </citation>
    <scope>NUCLEOTIDE SEQUENCE [LARGE SCALE GENOMIC DNA]</scope>
    <source>
        <strain evidence="3 4">TPS81</strain>
    </source>
</reference>
<gene>
    <name evidence="3" type="primary">treY</name>
    <name evidence="3" type="ORF">DEF24_09550</name>
</gene>
<proteinExistence type="predicted"/>
<feature type="compositionally biased region" description="Basic residues" evidence="1">
    <location>
        <begin position="69"/>
        <end position="85"/>
    </location>
</feature>
<dbReference type="Pfam" id="PF00128">
    <property type="entry name" value="Alpha-amylase"/>
    <property type="match status" value="1"/>
</dbReference>
<feature type="region of interest" description="Disordered" evidence="1">
    <location>
        <begin position="144"/>
        <end position="244"/>
    </location>
</feature>
<dbReference type="InterPro" id="IPR017853">
    <property type="entry name" value="GH"/>
</dbReference>
<name>A0A368T6Y9_9ACTN</name>
<dbReference type="Proteomes" id="UP000253318">
    <property type="component" value="Unassembled WGS sequence"/>
</dbReference>
<dbReference type="InterPro" id="IPR012767">
    <property type="entry name" value="Trehalose_TreY"/>
</dbReference>
<dbReference type="GO" id="GO:0030980">
    <property type="term" value="P:alpha-glucan catabolic process"/>
    <property type="evidence" value="ECO:0007669"/>
    <property type="project" value="TreeGrafter"/>
</dbReference>
<dbReference type="GO" id="GO:0047470">
    <property type="term" value="F:(1,4)-alpha-D-glucan 1-alpha-D-glucosylmutase activity"/>
    <property type="evidence" value="ECO:0007669"/>
    <property type="project" value="TreeGrafter"/>
</dbReference>
<evidence type="ECO:0000313" key="3">
    <source>
        <dbReference type="EMBL" id="RCV59503.1"/>
    </source>
</evidence>
<dbReference type="PANTHER" id="PTHR10357">
    <property type="entry name" value="ALPHA-AMYLASE FAMILY MEMBER"/>
    <property type="match status" value="1"/>
</dbReference>
<dbReference type="Gene3D" id="3.20.20.80">
    <property type="entry name" value="Glycosidases"/>
    <property type="match status" value="1"/>
</dbReference>
<keyword evidence="4" id="KW-1185">Reference proteome</keyword>
<protein>
    <submittedName>
        <fullName evidence="3">Malto-oligosyltrehalose synthase</fullName>
    </submittedName>
</protein>
<evidence type="ECO:0000313" key="4">
    <source>
        <dbReference type="Proteomes" id="UP000253318"/>
    </source>
</evidence>
<dbReference type="CDD" id="cd11336">
    <property type="entry name" value="AmyAc_MTSase"/>
    <property type="match status" value="1"/>
</dbReference>
<dbReference type="Gene3D" id="3.30.1590.10">
    <property type="entry name" value="Maltooligosyl trehalose synthase, domain 2"/>
    <property type="match status" value="1"/>
</dbReference>
<dbReference type="PANTHER" id="PTHR10357:SF216">
    <property type="entry name" value="MALTOOLIGOSYL TREHALOSE SYNTHASE-RELATED"/>
    <property type="match status" value="1"/>
</dbReference>
<dbReference type="SUPFAM" id="SSF51445">
    <property type="entry name" value="(Trans)glycosidases"/>
    <property type="match status" value="1"/>
</dbReference>
<feature type="region of interest" description="Disordered" evidence="1">
    <location>
        <begin position="31"/>
        <end position="113"/>
    </location>
</feature>
<comment type="caution">
    <text evidence="3">The sequence shown here is derived from an EMBL/GenBank/DDBJ whole genome shotgun (WGS) entry which is preliminary data.</text>
</comment>
<dbReference type="SMART" id="SM00642">
    <property type="entry name" value="Aamy"/>
    <property type="match status" value="1"/>
</dbReference>
<evidence type="ECO:0000256" key="1">
    <source>
        <dbReference type="SAM" id="MobiDB-lite"/>
    </source>
</evidence>
<dbReference type="NCBIfam" id="TIGR02401">
    <property type="entry name" value="trehalose_TreY"/>
    <property type="match status" value="1"/>
</dbReference>
<dbReference type="OrthoDB" id="9761577at2"/>
<feature type="domain" description="Glycosyl hydrolase family 13 catalytic" evidence="2">
    <location>
        <begin position="210"/>
        <end position="627"/>
    </location>
</feature>
<dbReference type="InterPro" id="IPR013797">
    <property type="entry name" value="Maltooligo_trehalose_synth_4"/>
</dbReference>
<accession>A0A368T6Y9</accession>
<feature type="compositionally biased region" description="Low complexity" evidence="1">
    <location>
        <begin position="86"/>
        <end position="101"/>
    </location>
</feature>
<evidence type="ECO:0000259" key="2">
    <source>
        <dbReference type="SMART" id="SM00642"/>
    </source>
</evidence>
<organism evidence="3 4">
    <name type="scientific">Marinitenerispora sediminis</name>
    <dbReference type="NCBI Taxonomy" id="1931232"/>
    <lineage>
        <taxon>Bacteria</taxon>
        <taxon>Bacillati</taxon>
        <taxon>Actinomycetota</taxon>
        <taxon>Actinomycetes</taxon>
        <taxon>Streptosporangiales</taxon>
        <taxon>Nocardiopsidaceae</taxon>
        <taxon>Marinitenerispora</taxon>
    </lineage>
</organism>
<feature type="compositionally biased region" description="Basic and acidic residues" evidence="1">
    <location>
        <begin position="204"/>
        <end position="220"/>
    </location>
</feature>
<dbReference type="Gene3D" id="1.10.10.470">
    <property type="entry name" value="Maltooligosyl trehalose synthase, domain 4"/>
    <property type="match status" value="1"/>
</dbReference>
<feature type="compositionally biased region" description="Basic residues" evidence="1">
    <location>
        <begin position="173"/>
        <end position="184"/>
    </location>
</feature>